<dbReference type="OrthoDB" id="9801783at2"/>
<organism evidence="4 5">
    <name type="scientific">Roseateles chitinivorans</name>
    <dbReference type="NCBI Taxonomy" id="2917965"/>
    <lineage>
        <taxon>Bacteria</taxon>
        <taxon>Pseudomonadati</taxon>
        <taxon>Pseudomonadota</taxon>
        <taxon>Betaproteobacteria</taxon>
        <taxon>Burkholderiales</taxon>
        <taxon>Sphaerotilaceae</taxon>
        <taxon>Roseateles</taxon>
    </lineage>
</organism>
<dbReference type="GO" id="GO:0046872">
    <property type="term" value="F:metal ion binding"/>
    <property type="evidence" value="ECO:0007669"/>
    <property type="project" value="UniProtKB-KW"/>
</dbReference>
<proteinExistence type="predicted"/>
<dbReference type="SUPFAM" id="SSF53659">
    <property type="entry name" value="Isocitrate/Isopropylmalate dehydrogenase-like"/>
    <property type="match status" value="1"/>
</dbReference>
<dbReference type="GO" id="GO:0051287">
    <property type="term" value="F:NAD binding"/>
    <property type="evidence" value="ECO:0007669"/>
    <property type="project" value="InterPro"/>
</dbReference>
<dbReference type="EMBL" id="PEOG01000025">
    <property type="protein sequence ID" value="PIM53151.1"/>
    <property type="molecule type" value="Genomic_DNA"/>
</dbReference>
<keyword evidence="1" id="KW-0479">Metal-binding</keyword>
<dbReference type="AlphaFoldDB" id="A0A2G9C9M7"/>
<keyword evidence="3" id="KW-0520">NAD</keyword>
<evidence type="ECO:0000313" key="4">
    <source>
        <dbReference type="EMBL" id="PIM53151.1"/>
    </source>
</evidence>
<evidence type="ECO:0000256" key="2">
    <source>
        <dbReference type="ARBA" id="ARBA00023002"/>
    </source>
</evidence>
<reference evidence="4 5" key="1">
    <citation type="submission" date="2017-11" db="EMBL/GenBank/DDBJ databases">
        <title>Draft genome sequence of Mitsuaria sp. HWN-4.</title>
        <authorList>
            <person name="Gundlapally S.R."/>
        </authorList>
    </citation>
    <scope>NUCLEOTIDE SEQUENCE [LARGE SCALE GENOMIC DNA]</scope>
    <source>
        <strain evidence="4 5">HWN-4</strain>
    </source>
</reference>
<gene>
    <name evidence="4" type="primary">pdxA</name>
    <name evidence="4" type="ORF">CS062_11175</name>
</gene>
<dbReference type="Proteomes" id="UP000231501">
    <property type="component" value="Unassembled WGS sequence"/>
</dbReference>
<dbReference type="RefSeq" id="WP_099861728.1">
    <property type="nucleotide sequence ID" value="NZ_PEOG01000025.1"/>
</dbReference>
<protein>
    <submittedName>
        <fullName evidence="4">4-hydroxythreonine-4-phosphate dehydrogenase PdxA</fullName>
    </submittedName>
</protein>
<dbReference type="InterPro" id="IPR005255">
    <property type="entry name" value="PdxA_fam"/>
</dbReference>
<dbReference type="GO" id="GO:0016491">
    <property type="term" value="F:oxidoreductase activity"/>
    <property type="evidence" value="ECO:0007669"/>
    <property type="project" value="UniProtKB-KW"/>
</dbReference>
<accession>A0A2G9C9M7</accession>
<evidence type="ECO:0000256" key="1">
    <source>
        <dbReference type="ARBA" id="ARBA00022723"/>
    </source>
</evidence>
<evidence type="ECO:0000256" key="3">
    <source>
        <dbReference type="ARBA" id="ARBA00023027"/>
    </source>
</evidence>
<dbReference type="Pfam" id="PF04166">
    <property type="entry name" value="PdxA"/>
    <property type="match status" value="1"/>
</dbReference>
<keyword evidence="2" id="KW-0560">Oxidoreductase</keyword>
<dbReference type="Gene3D" id="3.40.718.10">
    <property type="entry name" value="Isopropylmalate Dehydrogenase"/>
    <property type="match status" value="1"/>
</dbReference>
<dbReference type="NCBIfam" id="TIGR00557">
    <property type="entry name" value="pdxA"/>
    <property type="match status" value="1"/>
</dbReference>
<name>A0A2G9C9M7_9BURK</name>
<dbReference type="PANTHER" id="PTHR30004">
    <property type="entry name" value="4-HYDROXYTHREONINE-4-PHOSPHATE DEHYDROGENASE"/>
    <property type="match status" value="1"/>
</dbReference>
<evidence type="ECO:0000313" key="5">
    <source>
        <dbReference type="Proteomes" id="UP000231501"/>
    </source>
</evidence>
<comment type="caution">
    <text evidence="4">The sequence shown here is derived from an EMBL/GenBank/DDBJ whole genome shotgun (WGS) entry which is preliminary data.</text>
</comment>
<sequence length="343" mass="35762">MNRPSPSSARPLLLTMGDACGIGPEIAVAAWARDRGTDLRLVGDVAVFRRALGIVGLDLPLAVLEHADDVAPPDCLPVWQPPGLPADLVGQPLGRVSAVAGGAAARCIVAAVHEQQAGRSRALVTAPIHKEALHAGGIDHPGHTELLQALCADAQGQLPPVRMMLANDELRVVLVTIHVALRQAVDQITTGRVLQTIRITDAALRRAGLDAPRIAVAGLNPHAGEGGLFGTEEIEHIAPAIAQARTLGIDAQGPFAPDTVFMRARHAPPRHVGEFDAVVAMTHDQGLIPVKYLGVEEGVNVTLGLPLVRTSPDHGTAFDIAGTGRADPSSMVAAIRMARAMSA</sequence>
<keyword evidence="5" id="KW-1185">Reference proteome</keyword>
<dbReference type="PANTHER" id="PTHR30004:SF6">
    <property type="entry name" value="D-THREONATE 4-PHOSPHATE DEHYDROGENASE"/>
    <property type="match status" value="1"/>
</dbReference>